<protein>
    <submittedName>
        <fullName evidence="1">Uncharacterized protein</fullName>
    </submittedName>
</protein>
<evidence type="ECO:0000313" key="1">
    <source>
        <dbReference type="EMBL" id="KAJ8265987.1"/>
    </source>
</evidence>
<gene>
    <name evidence="1" type="ORF">COCON_G00150860</name>
</gene>
<sequence length="74" mass="8322">MQILPVQHPENVFPFLTTYTTQLLAQGQMLLLQPLSVAVCFSSHNVSVINCCCFPWSTCTPVDSLFFMTFHVVV</sequence>
<reference evidence="1" key="1">
    <citation type="journal article" date="2023" name="Science">
        <title>Genome structures resolve the early diversification of teleost fishes.</title>
        <authorList>
            <person name="Parey E."/>
            <person name="Louis A."/>
            <person name="Montfort J."/>
            <person name="Bouchez O."/>
            <person name="Roques C."/>
            <person name="Iampietro C."/>
            <person name="Lluch J."/>
            <person name="Castinel A."/>
            <person name="Donnadieu C."/>
            <person name="Desvignes T."/>
            <person name="Floi Bucao C."/>
            <person name="Jouanno E."/>
            <person name="Wen M."/>
            <person name="Mejri S."/>
            <person name="Dirks R."/>
            <person name="Jansen H."/>
            <person name="Henkel C."/>
            <person name="Chen W.J."/>
            <person name="Zahm M."/>
            <person name="Cabau C."/>
            <person name="Klopp C."/>
            <person name="Thompson A.W."/>
            <person name="Robinson-Rechavi M."/>
            <person name="Braasch I."/>
            <person name="Lecointre G."/>
            <person name="Bobe J."/>
            <person name="Postlethwait J.H."/>
            <person name="Berthelot C."/>
            <person name="Roest Crollius H."/>
            <person name="Guiguen Y."/>
        </authorList>
    </citation>
    <scope>NUCLEOTIDE SEQUENCE</scope>
    <source>
        <strain evidence="1">Concon-B</strain>
    </source>
</reference>
<organism evidence="1 2">
    <name type="scientific">Conger conger</name>
    <name type="common">Conger eel</name>
    <name type="synonym">Muraena conger</name>
    <dbReference type="NCBI Taxonomy" id="82655"/>
    <lineage>
        <taxon>Eukaryota</taxon>
        <taxon>Metazoa</taxon>
        <taxon>Chordata</taxon>
        <taxon>Craniata</taxon>
        <taxon>Vertebrata</taxon>
        <taxon>Euteleostomi</taxon>
        <taxon>Actinopterygii</taxon>
        <taxon>Neopterygii</taxon>
        <taxon>Teleostei</taxon>
        <taxon>Anguilliformes</taxon>
        <taxon>Congridae</taxon>
        <taxon>Conger</taxon>
    </lineage>
</organism>
<proteinExistence type="predicted"/>
<keyword evidence="2" id="KW-1185">Reference proteome</keyword>
<accession>A0A9Q1DCJ8</accession>
<dbReference type="AlphaFoldDB" id="A0A9Q1DCJ8"/>
<name>A0A9Q1DCJ8_CONCO</name>
<dbReference type="Proteomes" id="UP001152803">
    <property type="component" value="Unassembled WGS sequence"/>
</dbReference>
<dbReference type="EMBL" id="JAFJMO010000010">
    <property type="protein sequence ID" value="KAJ8265987.1"/>
    <property type="molecule type" value="Genomic_DNA"/>
</dbReference>
<evidence type="ECO:0000313" key="2">
    <source>
        <dbReference type="Proteomes" id="UP001152803"/>
    </source>
</evidence>
<comment type="caution">
    <text evidence="1">The sequence shown here is derived from an EMBL/GenBank/DDBJ whole genome shotgun (WGS) entry which is preliminary data.</text>
</comment>